<sequence>MSFNSLATLITSQRPILDDLRRMELQVFLQGSGFSLASLVVQPTLLERLKATQEEDSYFQKIRQEVEAGTQVQFRVHEDDLVRFGVGFVFQMIQSRRRRLWRKLTTQAIQCILVKVDHQRPARLLKPLPIPEWKWDNIAMGFVSGFPRISKGLHTVWVVVDKLSKFAHFLTIKTITSSEKLAELYFDKIMWLYGILVMIVLYRDSKFVAYC</sequence>
<evidence type="ECO:0000313" key="1">
    <source>
        <dbReference type="Proteomes" id="UP001515500"/>
    </source>
</evidence>
<dbReference type="GO" id="GO:0003676">
    <property type="term" value="F:nucleic acid binding"/>
    <property type="evidence" value="ECO:0007669"/>
    <property type="project" value="InterPro"/>
</dbReference>
<organism evidence="1 2">
    <name type="scientific">Dioscorea cayennensis subsp. rotundata</name>
    <name type="common">White Guinea yam</name>
    <name type="synonym">Dioscorea rotundata</name>
    <dbReference type="NCBI Taxonomy" id="55577"/>
    <lineage>
        <taxon>Eukaryota</taxon>
        <taxon>Viridiplantae</taxon>
        <taxon>Streptophyta</taxon>
        <taxon>Embryophyta</taxon>
        <taxon>Tracheophyta</taxon>
        <taxon>Spermatophyta</taxon>
        <taxon>Magnoliopsida</taxon>
        <taxon>Liliopsida</taxon>
        <taxon>Dioscoreales</taxon>
        <taxon>Dioscoreaceae</taxon>
        <taxon>Dioscorea</taxon>
    </lineage>
</organism>
<dbReference type="PANTHER" id="PTHR45835:SF104">
    <property type="entry name" value="PROTEIN NYNRIN-LIKE"/>
    <property type="match status" value="1"/>
</dbReference>
<dbReference type="Gene3D" id="3.30.420.10">
    <property type="entry name" value="Ribonuclease H-like superfamily/Ribonuclease H"/>
    <property type="match status" value="1"/>
</dbReference>
<gene>
    <name evidence="2" type="primary">LOC120257072</name>
</gene>
<dbReference type="InterPro" id="IPR036397">
    <property type="entry name" value="RNaseH_sf"/>
</dbReference>
<name>A0AB40B261_DIOCR</name>
<dbReference type="PANTHER" id="PTHR45835">
    <property type="entry name" value="YALI0A06105P"/>
    <property type="match status" value="1"/>
</dbReference>
<dbReference type="Proteomes" id="UP001515500">
    <property type="component" value="Unplaced"/>
</dbReference>
<dbReference type="RefSeq" id="XP_039120631.1">
    <property type="nucleotide sequence ID" value="XM_039264697.1"/>
</dbReference>
<dbReference type="InterPro" id="IPR012337">
    <property type="entry name" value="RNaseH-like_sf"/>
</dbReference>
<reference evidence="2" key="1">
    <citation type="submission" date="2025-08" db="UniProtKB">
        <authorList>
            <consortium name="RefSeq"/>
        </authorList>
    </citation>
    <scope>IDENTIFICATION</scope>
</reference>
<proteinExistence type="predicted"/>
<dbReference type="AlphaFoldDB" id="A0AB40B261"/>
<protein>
    <submittedName>
        <fullName evidence="2">Uncharacterized protein LOC120257072</fullName>
    </submittedName>
</protein>
<accession>A0AB40B261</accession>
<keyword evidence="1" id="KW-1185">Reference proteome</keyword>
<evidence type="ECO:0000313" key="2">
    <source>
        <dbReference type="RefSeq" id="XP_039120631.1"/>
    </source>
</evidence>
<dbReference type="GeneID" id="120257072"/>
<dbReference type="SUPFAM" id="SSF53098">
    <property type="entry name" value="Ribonuclease H-like"/>
    <property type="match status" value="1"/>
</dbReference>